<evidence type="ECO:0000313" key="1">
    <source>
        <dbReference type="EMBL" id="ORX63221.1"/>
    </source>
</evidence>
<gene>
    <name evidence="1" type="ORF">DM01DRAFT_1331301</name>
</gene>
<sequence length="69" mass="7935">MKTLESHKVNKPFFSNKGLASSKWQPCFYCGNKWFQGHRCAEGAAMLAAKRQIRMAHLKKKQGQRADPR</sequence>
<name>A0A1X2GYQ7_9FUNG</name>
<comment type="caution">
    <text evidence="1">The sequence shown here is derived from an EMBL/GenBank/DDBJ whole genome shotgun (WGS) entry which is preliminary data.</text>
</comment>
<proteinExistence type="predicted"/>
<protein>
    <submittedName>
        <fullName evidence="1">Uncharacterized protein</fullName>
    </submittedName>
</protein>
<accession>A0A1X2GYQ7</accession>
<reference evidence="1 2" key="1">
    <citation type="submission" date="2016-07" db="EMBL/GenBank/DDBJ databases">
        <title>Pervasive Adenine N6-methylation of Active Genes in Fungi.</title>
        <authorList>
            <consortium name="DOE Joint Genome Institute"/>
            <person name="Mondo S.J."/>
            <person name="Dannebaum R.O."/>
            <person name="Kuo R.C."/>
            <person name="Labutti K."/>
            <person name="Haridas S."/>
            <person name="Kuo A."/>
            <person name="Salamov A."/>
            <person name="Ahrendt S.R."/>
            <person name="Lipzen A."/>
            <person name="Sullivan W."/>
            <person name="Andreopoulos W.B."/>
            <person name="Clum A."/>
            <person name="Lindquist E."/>
            <person name="Daum C."/>
            <person name="Ramamoorthy G.K."/>
            <person name="Gryganskyi A."/>
            <person name="Culley D."/>
            <person name="Magnuson J.K."/>
            <person name="James T.Y."/>
            <person name="O'Malley M.A."/>
            <person name="Stajich J.E."/>
            <person name="Spatafora J.W."/>
            <person name="Visel A."/>
            <person name="Grigoriev I.V."/>
        </authorList>
    </citation>
    <scope>NUCLEOTIDE SEQUENCE [LARGE SCALE GENOMIC DNA]</scope>
    <source>
        <strain evidence="1 2">NRRL 3301</strain>
    </source>
</reference>
<organism evidence="1 2">
    <name type="scientific">Hesseltinella vesiculosa</name>
    <dbReference type="NCBI Taxonomy" id="101127"/>
    <lineage>
        <taxon>Eukaryota</taxon>
        <taxon>Fungi</taxon>
        <taxon>Fungi incertae sedis</taxon>
        <taxon>Mucoromycota</taxon>
        <taxon>Mucoromycotina</taxon>
        <taxon>Mucoromycetes</taxon>
        <taxon>Mucorales</taxon>
        <taxon>Cunninghamellaceae</taxon>
        <taxon>Hesseltinella</taxon>
    </lineage>
</organism>
<evidence type="ECO:0000313" key="2">
    <source>
        <dbReference type="Proteomes" id="UP000242146"/>
    </source>
</evidence>
<dbReference type="AlphaFoldDB" id="A0A1X2GYQ7"/>
<dbReference type="Proteomes" id="UP000242146">
    <property type="component" value="Unassembled WGS sequence"/>
</dbReference>
<dbReference type="EMBL" id="MCGT01000001">
    <property type="protein sequence ID" value="ORX63221.1"/>
    <property type="molecule type" value="Genomic_DNA"/>
</dbReference>
<keyword evidence="2" id="KW-1185">Reference proteome</keyword>